<accession>A0A7C8ZME4</accession>
<protein>
    <submittedName>
        <fullName evidence="1">Uncharacterized protein</fullName>
    </submittedName>
</protein>
<dbReference type="AlphaFoldDB" id="A0A7C8ZME4"/>
<dbReference type="EMBL" id="GISG01141766">
    <property type="protein sequence ID" value="MBA4645294.1"/>
    <property type="molecule type" value="Transcribed_RNA"/>
</dbReference>
<proteinExistence type="predicted"/>
<dbReference type="EMBL" id="GISG01141767">
    <property type="protein sequence ID" value="MBA4645295.1"/>
    <property type="molecule type" value="Transcribed_RNA"/>
</dbReference>
<organism evidence="1">
    <name type="scientific">Opuntia streptacantha</name>
    <name type="common">Prickly pear cactus</name>
    <name type="synonym">Opuntia cardona</name>
    <dbReference type="NCBI Taxonomy" id="393608"/>
    <lineage>
        <taxon>Eukaryota</taxon>
        <taxon>Viridiplantae</taxon>
        <taxon>Streptophyta</taxon>
        <taxon>Embryophyta</taxon>
        <taxon>Tracheophyta</taxon>
        <taxon>Spermatophyta</taxon>
        <taxon>Magnoliopsida</taxon>
        <taxon>eudicotyledons</taxon>
        <taxon>Gunneridae</taxon>
        <taxon>Pentapetalae</taxon>
        <taxon>Caryophyllales</taxon>
        <taxon>Cactineae</taxon>
        <taxon>Cactaceae</taxon>
        <taxon>Opuntioideae</taxon>
        <taxon>Opuntia</taxon>
    </lineage>
</organism>
<name>A0A7C8ZME4_OPUST</name>
<reference evidence="1" key="2">
    <citation type="submission" date="2020-07" db="EMBL/GenBank/DDBJ databases">
        <authorList>
            <person name="Vera ALvarez R."/>
            <person name="Arias-Moreno D.M."/>
            <person name="Jimenez-Jacinto V."/>
            <person name="Jimenez-Bremont J.F."/>
            <person name="Swaminathan K."/>
            <person name="Moose S.P."/>
            <person name="Guerrero-Gonzalez M.L."/>
            <person name="Marino-Ramirez L."/>
            <person name="Landsman D."/>
            <person name="Rodriguez-Kessler M."/>
            <person name="Delgado-Sanchez P."/>
        </authorList>
    </citation>
    <scope>NUCLEOTIDE SEQUENCE</scope>
    <source>
        <tissue evidence="1">Cladode</tissue>
    </source>
</reference>
<reference evidence="1" key="1">
    <citation type="journal article" date="2013" name="J. Plant Res.">
        <title>Effect of fungi and light on seed germination of three Opuntia species from semiarid lands of central Mexico.</title>
        <authorList>
            <person name="Delgado-Sanchez P."/>
            <person name="Jimenez-Bremont J.F."/>
            <person name="Guerrero-Gonzalez Mde L."/>
            <person name="Flores J."/>
        </authorList>
    </citation>
    <scope>NUCLEOTIDE SEQUENCE</scope>
    <source>
        <tissue evidence="1">Cladode</tissue>
    </source>
</reference>
<sequence length="255" mass="27967">MSFLAGRLAGKEAAYFFEESKHAVSRLVEKNPKTLTTTNPNSLSSSVESADILPEVLRHSLPAKVFRQEFSDSSFPLSNSSKWAIRSPNSNTHGSSVSPDVLNPLRGYLSLPQVTFGPKRWQLPASNSSVTASTANELRRDQYTPVNPEKLKAAAEGLTQIGKAFAVATAVIFGSAALTFGVAASKLDLHNSDDIRTKGRDLVLPKFETIREQLSPLRDWAENTSKKWHFENQQAIKERPIVKELSKTLGAKTST</sequence>
<dbReference type="PANTHER" id="PTHR36704">
    <property type="entry name" value="PROTEIN, PUTATIVE-RELATED"/>
    <property type="match status" value="1"/>
</dbReference>
<dbReference type="PANTHER" id="PTHR36704:SF1">
    <property type="entry name" value="OS06G0239700 PROTEIN"/>
    <property type="match status" value="1"/>
</dbReference>
<evidence type="ECO:0000313" key="1">
    <source>
        <dbReference type="EMBL" id="MBA4645295.1"/>
    </source>
</evidence>